<evidence type="ECO:0000256" key="3">
    <source>
        <dbReference type="ARBA" id="ARBA00022741"/>
    </source>
</evidence>
<dbReference type="InterPro" id="IPR050198">
    <property type="entry name" value="Non-receptor_tyrosine_kinases"/>
</dbReference>
<dbReference type="SUPFAM" id="SSF55550">
    <property type="entry name" value="SH2 domain"/>
    <property type="match status" value="1"/>
</dbReference>
<dbReference type="InterPro" id="IPR001452">
    <property type="entry name" value="SH3_domain"/>
</dbReference>
<evidence type="ECO:0000256" key="1">
    <source>
        <dbReference type="ARBA" id="ARBA00022443"/>
    </source>
</evidence>
<evidence type="ECO:0000256" key="7">
    <source>
        <dbReference type="ARBA" id="ARBA00023137"/>
    </source>
</evidence>
<dbReference type="PROSITE" id="PS50001">
    <property type="entry name" value="SH2"/>
    <property type="match status" value="1"/>
</dbReference>
<dbReference type="GO" id="GO:0048565">
    <property type="term" value="P:digestive tract development"/>
    <property type="evidence" value="ECO:0007669"/>
    <property type="project" value="UniProtKB-ARBA"/>
</dbReference>
<dbReference type="GO" id="GO:0005524">
    <property type="term" value="F:ATP binding"/>
    <property type="evidence" value="ECO:0007669"/>
    <property type="project" value="UniProtKB-UniRule"/>
</dbReference>
<dbReference type="Gene3D" id="3.30.505.10">
    <property type="entry name" value="SH2 domain"/>
    <property type="match status" value="1"/>
</dbReference>
<organism evidence="17 18">
    <name type="scientific">Anisakis simplex</name>
    <name type="common">Herring worm</name>
    <dbReference type="NCBI Taxonomy" id="6269"/>
    <lineage>
        <taxon>Eukaryota</taxon>
        <taxon>Metazoa</taxon>
        <taxon>Ecdysozoa</taxon>
        <taxon>Nematoda</taxon>
        <taxon>Chromadorea</taxon>
        <taxon>Rhabditida</taxon>
        <taxon>Spirurina</taxon>
        <taxon>Ascaridomorpha</taxon>
        <taxon>Ascaridoidea</taxon>
        <taxon>Anisakidae</taxon>
        <taxon>Anisakis</taxon>
        <taxon>Anisakis simplex complex</taxon>
    </lineage>
</organism>
<keyword evidence="3 12" id="KW-0547">Nucleotide-binding</keyword>
<dbReference type="Gene3D" id="1.10.510.10">
    <property type="entry name" value="Transferase(Phosphotransferase) domain 1"/>
    <property type="match status" value="1"/>
</dbReference>
<dbReference type="SMART" id="SM00219">
    <property type="entry name" value="TyrKc"/>
    <property type="match status" value="1"/>
</dbReference>
<keyword evidence="2 13" id="KW-0808">Transferase</keyword>
<dbReference type="InterPro" id="IPR008266">
    <property type="entry name" value="Tyr_kinase_AS"/>
</dbReference>
<evidence type="ECO:0000259" key="16">
    <source>
        <dbReference type="PROSITE" id="PS50011"/>
    </source>
</evidence>
<name>A0A3P6Q600_ANISI</name>
<dbReference type="EC" id="2.7.10.2" evidence="13"/>
<dbReference type="PANTHER" id="PTHR24418">
    <property type="entry name" value="TYROSINE-PROTEIN KINASE"/>
    <property type="match status" value="1"/>
</dbReference>
<dbReference type="PROSITE" id="PS00107">
    <property type="entry name" value="PROTEIN_KINASE_ATP"/>
    <property type="match status" value="1"/>
</dbReference>
<dbReference type="Gene3D" id="3.30.200.20">
    <property type="entry name" value="Phosphorylase Kinase, domain 1"/>
    <property type="match status" value="1"/>
</dbReference>
<keyword evidence="18" id="KW-1185">Reference proteome</keyword>
<evidence type="ECO:0000256" key="4">
    <source>
        <dbReference type="ARBA" id="ARBA00022777"/>
    </source>
</evidence>
<dbReference type="InterPro" id="IPR036028">
    <property type="entry name" value="SH3-like_dom_sf"/>
</dbReference>
<evidence type="ECO:0000313" key="18">
    <source>
        <dbReference type="Proteomes" id="UP000267096"/>
    </source>
</evidence>
<evidence type="ECO:0000256" key="9">
    <source>
        <dbReference type="ARBA" id="ARBA00061539"/>
    </source>
</evidence>
<keyword evidence="4 13" id="KW-0418">Kinase</keyword>
<dbReference type="Gene3D" id="2.30.30.40">
    <property type="entry name" value="SH3 Domains"/>
    <property type="match status" value="1"/>
</dbReference>
<dbReference type="InterPro" id="IPR001245">
    <property type="entry name" value="Ser-Thr/Tyr_kinase_cat_dom"/>
</dbReference>
<dbReference type="EMBL" id="UYRR01031026">
    <property type="protein sequence ID" value="VDK43919.1"/>
    <property type="molecule type" value="Genomic_DNA"/>
</dbReference>
<evidence type="ECO:0000256" key="13">
    <source>
        <dbReference type="RuleBase" id="RU362096"/>
    </source>
</evidence>
<dbReference type="InterPro" id="IPR011009">
    <property type="entry name" value="Kinase-like_dom_sf"/>
</dbReference>
<evidence type="ECO:0000259" key="14">
    <source>
        <dbReference type="PROSITE" id="PS50001"/>
    </source>
</evidence>
<dbReference type="SMART" id="SM00252">
    <property type="entry name" value="SH2"/>
    <property type="match status" value="1"/>
</dbReference>
<dbReference type="SUPFAM" id="SSF50044">
    <property type="entry name" value="SH3-domain"/>
    <property type="match status" value="1"/>
</dbReference>
<feature type="domain" description="SH3" evidence="15">
    <location>
        <begin position="1"/>
        <end position="43"/>
    </location>
</feature>
<evidence type="ECO:0000313" key="17">
    <source>
        <dbReference type="EMBL" id="VDK43919.1"/>
    </source>
</evidence>
<dbReference type="InterPro" id="IPR000980">
    <property type="entry name" value="SH2"/>
</dbReference>
<dbReference type="InterPro" id="IPR017441">
    <property type="entry name" value="Protein_kinase_ATP_BS"/>
</dbReference>
<evidence type="ECO:0000256" key="12">
    <source>
        <dbReference type="PROSITE-ProRule" id="PRU10141"/>
    </source>
</evidence>
<dbReference type="PROSITE" id="PS00109">
    <property type="entry name" value="PROTEIN_KINASE_TYR"/>
    <property type="match status" value="1"/>
</dbReference>
<keyword evidence="6 10" id="KW-0727">SH2 domain</keyword>
<proteinExistence type="inferred from homology"/>
<evidence type="ECO:0000256" key="11">
    <source>
        <dbReference type="PROSITE-ProRule" id="PRU00192"/>
    </source>
</evidence>
<dbReference type="InterPro" id="IPR020635">
    <property type="entry name" value="Tyr_kinase_cat_dom"/>
</dbReference>
<dbReference type="AlphaFoldDB" id="A0A3P6Q600"/>
<dbReference type="PRINTS" id="PR00109">
    <property type="entry name" value="TYRKINASE"/>
</dbReference>
<dbReference type="InterPro" id="IPR000719">
    <property type="entry name" value="Prot_kinase_dom"/>
</dbReference>
<keyword evidence="5 12" id="KW-0067">ATP-binding</keyword>
<evidence type="ECO:0000256" key="5">
    <source>
        <dbReference type="ARBA" id="ARBA00022840"/>
    </source>
</evidence>
<protein>
    <recommendedName>
        <fullName evidence="13">Tyrosine-protein kinase</fullName>
        <ecNumber evidence="13">2.7.10.2</ecNumber>
    </recommendedName>
</protein>
<dbReference type="Pfam" id="PF00017">
    <property type="entry name" value="SH2"/>
    <property type="match status" value="1"/>
</dbReference>
<dbReference type="PROSITE" id="PS50002">
    <property type="entry name" value="SH3"/>
    <property type="match status" value="1"/>
</dbReference>
<dbReference type="FunFam" id="1.10.510.10:FF:000554">
    <property type="entry name" value="Predicted protein"/>
    <property type="match status" value="1"/>
</dbReference>
<reference evidence="17 18" key="1">
    <citation type="submission" date="2018-11" db="EMBL/GenBank/DDBJ databases">
        <authorList>
            <consortium name="Pathogen Informatics"/>
        </authorList>
    </citation>
    <scope>NUCLEOTIDE SEQUENCE [LARGE SCALE GENOMIC DNA]</scope>
</reference>
<feature type="domain" description="SH2" evidence="14">
    <location>
        <begin position="49"/>
        <end position="146"/>
    </location>
</feature>
<dbReference type="OrthoDB" id="4062651at2759"/>
<evidence type="ECO:0000259" key="15">
    <source>
        <dbReference type="PROSITE" id="PS50002"/>
    </source>
</evidence>
<sequence>MSFQKGDQMTLLDRSIPDWWLVKKRKNGEHGYVPRNYVAKLVDDESEEWYAGRMPRNRATNAVTVSHLPKGAFLIRERELNPSEFALTVRDIDEQGKASAKHYKIKRNRDGRFYITPSRMFESLRHLVIHYETQADGLCCQLTSAVPRIAPTRPELSHLTRDNWEIPKEQIRLEKMIGSGNFGQVWHGYWRDIIEVAVKTMKPGSMLATEFLAEATIMKKFDHLNLVKLYAVCTKEEPFYIVTEYMVNGSLLNYLQNGGRNLSNTALLDMCAQVASGMTYLESKKLVHRDLAARNVLVGDFFNGSLIVKIADFGLARWLREDYVYEARVATMFPVKWTAPEAARMGNFTIKSDVWSYGVLIFEVTSHGGSPYSDFDTKEVIAKVESGYRLPKPADCPQRIYDDIMLECWNQEPTRRPTFASISRYFDKFFNNDPMFS</sequence>
<gene>
    <name evidence="17" type="ORF">ASIM_LOCUS10914</name>
</gene>
<dbReference type="SUPFAM" id="SSF56112">
    <property type="entry name" value="Protein kinase-like (PK-like)"/>
    <property type="match status" value="1"/>
</dbReference>
<dbReference type="PRINTS" id="PR00401">
    <property type="entry name" value="SH2DOMAIN"/>
</dbReference>
<dbReference type="PROSITE" id="PS50011">
    <property type="entry name" value="PROTEIN_KINASE_DOM"/>
    <property type="match status" value="1"/>
</dbReference>
<comment type="similarity">
    <text evidence="9">Belongs to the protein kinase superfamily. Tyr protein kinase family. SRC subfamily.</text>
</comment>
<keyword evidence="1 11" id="KW-0728">SH3 domain</keyword>
<feature type="binding site" evidence="12">
    <location>
        <position position="199"/>
    </location>
    <ligand>
        <name>ATP</name>
        <dbReference type="ChEBI" id="CHEBI:30616"/>
    </ligand>
</feature>
<dbReference type="Pfam" id="PF14604">
    <property type="entry name" value="SH3_9"/>
    <property type="match status" value="1"/>
</dbReference>
<evidence type="ECO:0000256" key="10">
    <source>
        <dbReference type="PROSITE-ProRule" id="PRU00191"/>
    </source>
</evidence>
<dbReference type="InterPro" id="IPR036860">
    <property type="entry name" value="SH2_dom_sf"/>
</dbReference>
<feature type="domain" description="Protein kinase" evidence="16">
    <location>
        <begin position="171"/>
        <end position="430"/>
    </location>
</feature>
<dbReference type="GO" id="GO:0004715">
    <property type="term" value="F:non-membrane spanning protein tyrosine kinase activity"/>
    <property type="evidence" value="ECO:0007669"/>
    <property type="project" value="UniProtKB-EC"/>
</dbReference>
<evidence type="ECO:0000256" key="2">
    <source>
        <dbReference type="ARBA" id="ARBA00022679"/>
    </source>
</evidence>
<comment type="catalytic activity">
    <reaction evidence="8 13">
        <text>L-tyrosyl-[protein] + ATP = O-phospho-L-tyrosyl-[protein] + ADP + H(+)</text>
        <dbReference type="Rhea" id="RHEA:10596"/>
        <dbReference type="Rhea" id="RHEA-COMP:10136"/>
        <dbReference type="Rhea" id="RHEA-COMP:20101"/>
        <dbReference type="ChEBI" id="CHEBI:15378"/>
        <dbReference type="ChEBI" id="CHEBI:30616"/>
        <dbReference type="ChEBI" id="CHEBI:46858"/>
        <dbReference type="ChEBI" id="CHEBI:61978"/>
        <dbReference type="ChEBI" id="CHEBI:456216"/>
        <dbReference type="EC" id="2.7.10.2"/>
    </reaction>
</comment>
<accession>A0A3P6Q600</accession>
<dbReference type="Proteomes" id="UP000267096">
    <property type="component" value="Unassembled WGS sequence"/>
</dbReference>
<keyword evidence="7 13" id="KW-0829">Tyrosine-protein kinase</keyword>
<dbReference type="Pfam" id="PF07714">
    <property type="entry name" value="PK_Tyr_Ser-Thr"/>
    <property type="match status" value="1"/>
</dbReference>
<evidence type="ECO:0000256" key="6">
    <source>
        <dbReference type="ARBA" id="ARBA00022999"/>
    </source>
</evidence>
<dbReference type="FunFam" id="3.30.200.20:FF:000053">
    <property type="entry name" value="Tyrosine-protein kinase"/>
    <property type="match status" value="1"/>
</dbReference>
<evidence type="ECO:0000256" key="8">
    <source>
        <dbReference type="ARBA" id="ARBA00051245"/>
    </source>
</evidence>